<name>A0ABS7SN73_9BURK</name>
<feature type="transmembrane region" description="Helical" evidence="1">
    <location>
        <begin position="31"/>
        <end position="49"/>
    </location>
</feature>
<dbReference type="EMBL" id="JAFBIL020000003">
    <property type="protein sequence ID" value="MBZ2207137.1"/>
    <property type="molecule type" value="Genomic_DNA"/>
</dbReference>
<evidence type="ECO:0000256" key="1">
    <source>
        <dbReference type="SAM" id="Phobius"/>
    </source>
</evidence>
<proteinExistence type="predicted"/>
<reference evidence="2 3" key="2">
    <citation type="submission" date="2021-08" db="EMBL/GenBank/DDBJ databases">
        <title>Massilia sp. R798.</title>
        <authorList>
            <person name="Baek J.H."/>
            <person name="Jung H.S."/>
            <person name="Kim K.R."/>
            <person name="Jeon C.O."/>
        </authorList>
    </citation>
    <scope>NUCLEOTIDE SEQUENCE [LARGE SCALE GENOMIC DNA]</scope>
    <source>
        <strain evidence="2 3">R798</strain>
    </source>
</reference>
<keyword evidence="3" id="KW-1185">Reference proteome</keyword>
<reference evidence="2 3" key="1">
    <citation type="submission" date="2021-01" db="EMBL/GenBank/DDBJ databases">
        <authorList>
            <person name="Ruan W."/>
            <person name="Khan S.A."/>
            <person name="Jeon C.O."/>
        </authorList>
    </citation>
    <scope>NUCLEOTIDE SEQUENCE [LARGE SCALE GENOMIC DNA]</scope>
    <source>
        <strain evidence="2 3">R798</strain>
    </source>
</reference>
<evidence type="ECO:0008006" key="4">
    <source>
        <dbReference type="Google" id="ProtNLM"/>
    </source>
</evidence>
<keyword evidence="1" id="KW-0472">Membrane</keyword>
<sequence length="83" mass="9627">MKTALKLLVKMIAVCFALVVAWAIMEDMPRWGLNLMVLALLIIALSLWVKCEAWSKRYLLKAGFEEWSNERSKIIAIFLQDRN</sequence>
<accession>A0ABS7SN73</accession>
<evidence type="ECO:0000313" key="3">
    <source>
        <dbReference type="Proteomes" id="UP000809349"/>
    </source>
</evidence>
<protein>
    <recommendedName>
        <fullName evidence="4">TIGR04438 family Trp-rich protein</fullName>
    </recommendedName>
</protein>
<keyword evidence="1" id="KW-0812">Transmembrane</keyword>
<gene>
    <name evidence="2" type="ORF">I4X03_007675</name>
</gene>
<dbReference type="RefSeq" id="WP_223467640.1">
    <property type="nucleotide sequence ID" value="NZ_JAFBIL020000003.1"/>
</dbReference>
<dbReference type="Proteomes" id="UP000809349">
    <property type="component" value="Unassembled WGS sequence"/>
</dbReference>
<keyword evidence="1" id="KW-1133">Transmembrane helix</keyword>
<comment type="caution">
    <text evidence="2">The sequence shown here is derived from an EMBL/GenBank/DDBJ whole genome shotgun (WGS) entry which is preliminary data.</text>
</comment>
<organism evidence="2 3">
    <name type="scientific">Massilia soli</name>
    <dbReference type="NCBI Taxonomy" id="2792854"/>
    <lineage>
        <taxon>Bacteria</taxon>
        <taxon>Pseudomonadati</taxon>
        <taxon>Pseudomonadota</taxon>
        <taxon>Betaproteobacteria</taxon>
        <taxon>Burkholderiales</taxon>
        <taxon>Oxalobacteraceae</taxon>
        <taxon>Telluria group</taxon>
        <taxon>Massilia</taxon>
    </lineage>
</organism>
<feature type="transmembrane region" description="Helical" evidence="1">
    <location>
        <begin position="7"/>
        <end position="25"/>
    </location>
</feature>
<evidence type="ECO:0000313" key="2">
    <source>
        <dbReference type="EMBL" id="MBZ2207137.1"/>
    </source>
</evidence>